<dbReference type="InterPro" id="IPR002933">
    <property type="entry name" value="Peptidase_M20"/>
</dbReference>
<dbReference type="SUPFAM" id="SSF53187">
    <property type="entry name" value="Zn-dependent exopeptidases"/>
    <property type="match status" value="1"/>
</dbReference>
<sequence length="413" mass="44508">MPPGFTTEDITVLLEELRQFSTTHGQDGVTRLAFSREDEAAHRYLADKLATQGFSVYRDAMGTIFARLPGYDSSLPAIGTGSHIDSVPSGGGYDGTLGVITGLYALAQFEPGELKRDLELVVFRAEESSRFGFSCIGSKVLTGHIDRSSWIKNTDDQGLTVFQALSAAGYAENKLASCELAPARYDAFIELHIEQGRRLENEGKTLGIVEGIAAPTRFRVTVTGLADHSGATPMYQRHDALVASAMIIEDVHHAACKEMVYGTVGTVGKLDVSPNAMNVIPGLVKFYVDIRGIDKNSIQRVADRLADSVSKVAKENDVQIALESLAAETPTLLDTSICRLLEESAAHEGITSMRMASGAGHDAMYMASRYPTAMLFVPSREGISHHPAEYTAPQDIAVAANVLKNTLARLARA</sequence>
<dbReference type="EMBL" id="CP081864">
    <property type="protein sequence ID" value="QZN94554.1"/>
    <property type="molecule type" value="Genomic_DNA"/>
</dbReference>
<dbReference type="Pfam" id="PF07687">
    <property type="entry name" value="M20_dimer"/>
    <property type="match status" value="1"/>
</dbReference>
<dbReference type="Gene3D" id="3.40.630.10">
    <property type="entry name" value="Zn peptidases"/>
    <property type="match status" value="1"/>
</dbReference>
<dbReference type="RefSeq" id="WP_222157675.1">
    <property type="nucleotide sequence ID" value="NZ_CP081864.1"/>
</dbReference>
<accession>A0ABX9AM50</accession>
<dbReference type="PIRSF" id="PIRSF001235">
    <property type="entry name" value="Amidase_carbamoylase"/>
    <property type="match status" value="1"/>
</dbReference>
<dbReference type="NCBIfam" id="NF006771">
    <property type="entry name" value="PRK09290.1-5"/>
    <property type="match status" value="1"/>
</dbReference>
<evidence type="ECO:0000256" key="2">
    <source>
        <dbReference type="ARBA" id="ARBA00022801"/>
    </source>
</evidence>
<dbReference type="PANTHER" id="PTHR32494:SF5">
    <property type="entry name" value="ALLANTOATE AMIDOHYDROLASE"/>
    <property type="match status" value="1"/>
</dbReference>
<evidence type="ECO:0000313" key="5">
    <source>
        <dbReference type="Proteomes" id="UP000825886"/>
    </source>
</evidence>
<keyword evidence="5" id="KW-1185">Reference proteome</keyword>
<organism evidence="4 5">
    <name type="scientific">Symbiopectobacterium purcellii</name>
    <dbReference type="NCBI Taxonomy" id="2871826"/>
    <lineage>
        <taxon>Bacteria</taxon>
        <taxon>Pseudomonadati</taxon>
        <taxon>Pseudomonadota</taxon>
        <taxon>Gammaproteobacteria</taxon>
        <taxon>Enterobacterales</taxon>
        <taxon>Enterobacteriaceae</taxon>
    </lineage>
</organism>
<evidence type="ECO:0000256" key="1">
    <source>
        <dbReference type="ARBA" id="ARBA00006153"/>
    </source>
</evidence>
<dbReference type="Proteomes" id="UP000825886">
    <property type="component" value="Chromosome"/>
</dbReference>
<dbReference type="InterPro" id="IPR010158">
    <property type="entry name" value="Amidase_Cbmase"/>
</dbReference>
<dbReference type="Gene3D" id="3.30.70.360">
    <property type="match status" value="1"/>
</dbReference>
<dbReference type="PANTHER" id="PTHR32494">
    <property type="entry name" value="ALLANTOATE DEIMINASE-RELATED"/>
    <property type="match status" value="1"/>
</dbReference>
<proteinExistence type="inferred from homology"/>
<dbReference type="CDD" id="cd03884">
    <property type="entry name" value="M20_bAS"/>
    <property type="match status" value="1"/>
</dbReference>
<dbReference type="NCBIfam" id="TIGR01879">
    <property type="entry name" value="hydantase"/>
    <property type="match status" value="1"/>
</dbReference>
<feature type="domain" description="Peptidase M20 dimerisation" evidence="3">
    <location>
        <begin position="217"/>
        <end position="316"/>
    </location>
</feature>
<dbReference type="GO" id="GO:0016787">
    <property type="term" value="F:hydrolase activity"/>
    <property type="evidence" value="ECO:0007669"/>
    <property type="project" value="UniProtKB-KW"/>
</dbReference>
<dbReference type="InterPro" id="IPR036264">
    <property type="entry name" value="Bact_exopeptidase_dim_dom"/>
</dbReference>
<evidence type="ECO:0000259" key="3">
    <source>
        <dbReference type="Pfam" id="PF07687"/>
    </source>
</evidence>
<keyword evidence="2 4" id="KW-0378">Hydrolase</keyword>
<gene>
    <name evidence="4" type="ORF">K6K13_14780</name>
</gene>
<name>A0ABX9AM50_9ENTR</name>
<dbReference type="Pfam" id="PF01546">
    <property type="entry name" value="Peptidase_M20"/>
    <property type="match status" value="1"/>
</dbReference>
<comment type="similarity">
    <text evidence="1">Belongs to the peptidase M20 family.</text>
</comment>
<dbReference type="InterPro" id="IPR011650">
    <property type="entry name" value="Peptidase_M20_dimer"/>
</dbReference>
<reference evidence="4 5" key="1">
    <citation type="submission" date="2021-08" db="EMBL/GenBank/DDBJ databases">
        <title>Culture and genomic analysis of Symbiopectobacterium purcellii sp. nov. gen. nov., isolated from the leafhopper Empoasca decipiens.</title>
        <authorList>
            <person name="Nadal-Jimenez P."/>
            <person name="Siozios S."/>
            <person name="Halliday N."/>
            <person name="Camara M."/>
            <person name="Hurst G.D.D."/>
        </authorList>
    </citation>
    <scope>NUCLEOTIDE SEQUENCE [LARGE SCALE GENOMIC DNA]</scope>
    <source>
        <strain evidence="4 5">SyEd1</strain>
    </source>
</reference>
<evidence type="ECO:0000313" key="4">
    <source>
        <dbReference type="EMBL" id="QZN94554.1"/>
    </source>
</evidence>
<protein>
    <submittedName>
        <fullName evidence="4">Zn-dependent hydrolase</fullName>
    </submittedName>
</protein>
<dbReference type="SUPFAM" id="SSF55031">
    <property type="entry name" value="Bacterial exopeptidase dimerisation domain"/>
    <property type="match status" value="1"/>
</dbReference>